<sequence length="230" mass="25716">MSGLSNIGAFYQAQAEEIDRAFKNDEDEKVAAMCRDALADPRLPPLYRAQYEVFMASLDEDNAEARLRRALDMIKEMETMLKTDEKEDWRVGELRKQVDDWLAKLTQIPWEEVEVEVEDEAEGEVEGEAMEIEAIVPQSEATGAQPEVVGPLSEANGPQSGSSGEAFDSSQVERTSARSGLSSIRRSTRSQSPEKEKRRRSPGSSDEEQTKKKAKGEELAERDEEEGAEQ</sequence>
<protein>
    <submittedName>
        <fullName evidence="1">Uncharacterized protein</fullName>
    </submittedName>
</protein>
<accession>A0ACC3D4I9</accession>
<keyword evidence="2" id="KW-1185">Reference proteome</keyword>
<evidence type="ECO:0000313" key="1">
    <source>
        <dbReference type="EMBL" id="KAK3061625.1"/>
    </source>
</evidence>
<gene>
    <name evidence="1" type="ORF">LTS18_005775</name>
</gene>
<dbReference type="EMBL" id="JAWDJW010007720">
    <property type="protein sequence ID" value="KAK3061625.1"/>
    <property type="molecule type" value="Genomic_DNA"/>
</dbReference>
<organism evidence="1 2">
    <name type="scientific">Coniosporium uncinatum</name>
    <dbReference type="NCBI Taxonomy" id="93489"/>
    <lineage>
        <taxon>Eukaryota</taxon>
        <taxon>Fungi</taxon>
        <taxon>Dikarya</taxon>
        <taxon>Ascomycota</taxon>
        <taxon>Pezizomycotina</taxon>
        <taxon>Dothideomycetes</taxon>
        <taxon>Dothideomycetes incertae sedis</taxon>
        <taxon>Coniosporium</taxon>
    </lineage>
</organism>
<dbReference type="Proteomes" id="UP001186974">
    <property type="component" value="Unassembled WGS sequence"/>
</dbReference>
<proteinExistence type="predicted"/>
<evidence type="ECO:0000313" key="2">
    <source>
        <dbReference type="Proteomes" id="UP001186974"/>
    </source>
</evidence>
<reference evidence="1" key="1">
    <citation type="submission" date="2024-09" db="EMBL/GenBank/DDBJ databases">
        <title>Black Yeasts Isolated from many extreme environments.</title>
        <authorList>
            <person name="Coleine C."/>
            <person name="Stajich J.E."/>
            <person name="Selbmann L."/>
        </authorList>
    </citation>
    <scope>NUCLEOTIDE SEQUENCE</scope>
    <source>
        <strain evidence="1">CCFEE 5737</strain>
    </source>
</reference>
<comment type="caution">
    <text evidence="1">The sequence shown here is derived from an EMBL/GenBank/DDBJ whole genome shotgun (WGS) entry which is preliminary data.</text>
</comment>
<name>A0ACC3D4I9_9PEZI</name>